<evidence type="ECO:0000256" key="6">
    <source>
        <dbReference type="SAM" id="Phobius"/>
    </source>
</evidence>
<dbReference type="EMBL" id="FMWG01000009">
    <property type="protein sequence ID" value="SCZ69297.1"/>
    <property type="molecule type" value="Genomic_DNA"/>
</dbReference>
<keyword evidence="5 6" id="KW-0472">Membrane</keyword>
<feature type="domain" description="EamA" evidence="7">
    <location>
        <begin position="5"/>
        <end position="136"/>
    </location>
</feature>
<organism evidence="8 9">
    <name type="scientific">Epibacterium ulvae</name>
    <dbReference type="NCBI Taxonomy" id="1156985"/>
    <lineage>
        <taxon>Bacteria</taxon>
        <taxon>Pseudomonadati</taxon>
        <taxon>Pseudomonadota</taxon>
        <taxon>Alphaproteobacteria</taxon>
        <taxon>Rhodobacterales</taxon>
        <taxon>Roseobacteraceae</taxon>
        <taxon>Epibacterium</taxon>
    </lineage>
</organism>
<dbReference type="SUPFAM" id="SSF103481">
    <property type="entry name" value="Multidrug resistance efflux transporter EmrE"/>
    <property type="match status" value="2"/>
</dbReference>
<feature type="transmembrane region" description="Helical" evidence="6">
    <location>
        <begin position="122"/>
        <end position="139"/>
    </location>
</feature>
<feature type="transmembrane region" description="Helical" evidence="6">
    <location>
        <begin position="94"/>
        <end position="113"/>
    </location>
</feature>
<feature type="domain" description="EamA" evidence="7">
    <location>
        <begin position="145"/>
        <end position="274"/>
    </location>
</feature>
<dbReference type="PANTHER" id="PTHR22911:SF6">
    <property type="entry name" value="SOLUTE CARRIER FAMILY 35 MEMBER G1"/>
    <property type="match status" value="1"/>
</dbReference>
<proteinExistence type="inferred from homology"/>
<evidence type="ECO:0000256" key="5">
    <source>
        <dbReference type="ARBA" id="ARBA00023136"/>
    </source>
</evidence>
<keyword evidence="3 6" id="KW-0812">Transmembrane</keyword>
<feature type="transmembrane region" description="Helical" evidence="6">
    <location>
        <begin position="258"/>
        <end position="276"/>
    </location>
</feature>
<evidence type="ECO:0000313" key="9">
    <source>
        <dbReference type="Proteomes" id="UP000198767"/>
    </source>
</evidence>
<dbReference type="OrthoDB" id="7818056at2"/>
<dbReference type="Pfam" id="PF00892">
    <property type="entry name" value="EamA"/>
    <property type="match status" value="2"/>
</dbReference>
<dbReference type="Proteomes" id="UP000198767">
    <property type="component" value="Unassembled WGS sequence"/>
</dbReference>
<comment type="subcellular location">
    <subcellularLocation>
        <location evidence="1">Membrane</location>
        <topology evidence="1">Multi-pass membrane protein</topology>
    </subcellularLocation>
</comment>
<dbReference type="PANTHER" id="PTHR22911">
    <property type="entry name" value="ACYL-MALONYL CONDENSING ENZYME-RELATED"/>
    <property type="match status" value="1"/>
</dbReference>
<evidence type="ECO:0000256" key="2">
    <source>
        <dbReference type="ARBA" id="ARBA00009853"/>
    </source>
</evidence>
<protein>
    <submittedName>
        <fullName evidence="8">S-adenosylmethionine uptake transporter</fullName>
    </submittedName>
</protein>
<evidence type="ECO:0000259" key="7">
    <source>
        <dbReference type="Pfam" id="PF00892"/>
    </source>
</evidence>
<reference evidence="8 9" key="1">
    <citation type="submission" date="2016-10" db="EMBL/GenBank/DDBJ databases">
        <authorList>
            <person name="de Groot N.N."/>
        </authorList>
    </citation>
    <scope>NUCLEOTIDE SEQUENCE [LARGE SCALE GENOMIC DNA]</scope>
    <source>
        <strain evidence="8 9">U95</strain>
    </source>
</reference>
<feature type="transmembrane region" description="Helical" evidence="6">
    <location>
        <begin position="64"/>
        <end position="88"/>
    </location>
</feature>
<evidence type="ECO:0000256" key="4">
    <source>
        <dbReference type="ARBA" id="ARBA00022989"/>
    </source>
</evidence>
<comment type="similarity">
    <text evidence="2">Belongs to the drug/metabolite transporter (DMT) superfamily. 10 TMS drug/metabolite exporter (DME) (TC 2.A.7.3) family.</text>
</comment>
<accession>A0A1G5R5I6</accession>
<dbReference type="AlphaFoldDB" id="A0A1G5R5I6"/>
<evidence type="ECO:0000256" key="1">
    <source>
        <dbReference type="ARBA" id="ARBA00004141"/>
    </source>
</evidence>
<dbReference type="Gene3D" id="1.10.3730.20">
    <property type="match status" value="1"/>
</dbReference>
<evidence type="ECO:0000313" key="8">
    <source>
        <dbReference type="EMBL" id="SCZ69297.1"/>
    </source>
</evidence>
<evidence type="ECO:0000256" key="3">
    <source>
        <dbReference type="ARBA" id="ARBA00022692"/>
    </source>
</evidence>
<feature type="transmembrane region" description="Helical" evidence="6">
    <location>
        <begin position="30"/>
        <end position="52"/>
    </location>
</feature>
<dbReference type="GO" id="GO:0016020">
    <property type="term" value="C:membrane"/>
    <property type="evidence" value="ECO:0007669"/>
    <property type="project" value="UniProtKB-SubCell"/>
</dbReference>
<dbReference type="InterPro" id="IPR000620">
    <property type="entry name" value="EamA_dom"/>
</dbReference>
<feature type="transmembrane region" description="Helical" evidence="6">
    <location>
        <begin position="202"/>
        <end position="225"/>
    </location>
</feature>
<dbReference type="InterPro" id="IPR037185">
    <property type="entry name" value="EmrE-like"/>
</dbReference>
<feature type="transmembrane region" description="Helical" evidence="6">
    <location>
        <begin position="145"/>
        <end position="164"/>
    </location>
</feature>
<dbReference type="STRING" id="1156985.SAMN04488118_10918"/>
<name>A0A1G5R5I6_9RHOB</name>
<sequence length="318" mass="34704">MNIKAAFIALLAFGLFSSHDVVVKYLGEAFSPLQIIFFSSLMSFPLLTMMMVQDPTPGNLRPVHPWWVTLRSICAMISPACAFFAFILLPLAQAYALLFATPLLITLLSIPVLKEKVGAPRLIAVAIGLCGVLVVVRPGSSPLSWGHFFGIAAALSNALQSITVRKIGREERHVVLMLYPLLLNVVLSGVALIFVYEPMQLIHLGGIGIVAFFGFAATLMMVYAYTVGEAAFVAPMQYSQILWAMGFGYILFGEIVDLYTLLGSAIIVFSGLFIIAREAFGNRSEHTPVLRSRSRGLSPGSFSISLALRRKQQKNLES</sequence>
<dbReference type="RefSeq" id="WP_090219903.1">
    <property type="nucleotide sequence ID" value="NZ_FMWG01000009.1"/>
</dbReference>
<keyword evidence="9" id="KW-1185">Reference proteome</keyword>
<keyword evidence="4 6" id="KW-1133">Transmembrane helix</keyword>
<gene>
    <name evidence="8" type="ORF">SAMN04488118_10918</name>
</gene>
<feature type="transmembrane region" description="Helical" evidence="6">
    <location>
        <begin position="176"/>
        <end position="196"/>
    </location>
</feature>